<name>A0A8J3H4I1_9RHOB</name>
<keyword evidence="8 16" id="KW-0812">Transmembrane</keyword>
<keyword evidence="9" id="KW-0677">Repeat</keyword>
<dbReference type="GO" id="GO:0032049">
    <property type="term" value="P:cardiolipin biosynthetic process"/>
    <property type="evidence" value="ECO:0007669"/>
    <property type="project" value="UniProtKB-UniRule"/>
</dbReference>
<reference evidence="18" key="1">
    <citation type="journal article" date="2014" name="Int. J. Syst. Evol. Microbiol.">
        <title>Complete genome sequence of Corynebacterium casei LMG S-19264T (=DSM 44701T), isolated from a smear-ripened cheese.</title>
        <authorList>
            <consortium name="US DOE Joint Genome Institute (JGI-PGF)"/>
            <person name="Walter F."/>
            <person name="Albersmeier A."/>
            <person name="Kalinowski J."/>
            <person name="Ruckert C."/>
        </authorList>
    </citation>
    <scope>NUCLEOTIDE SEQUENCE</scope>
    <source>
        <strain evidence="18">CGMCC 1.7081</strain>
    </source>
</reference>
<evidence type="ECO:0000256" key="3">
    <source>
        <dbReference type="ARBA" id="ARBA00004613"/>
    </source>
</evidence>
<evidence type="ECO:0000256" key="2">
    <source>
        <dbReference type="ARBA" id="ARBA00004236"/>
    </source>
</evidence>
<keyword evidence="6" id="KW-0964">Secreted</keyword>
<feature type="transmembrane region" description="Helical" evidence="16">
    <location>
        <begin position="37"/>
        <end position="55"/>
    </location>
</feature>
<dbReference type="RefSeq" id="WP_028092288.1">
    <property type="nucleotide sequence ID" value="NZ_BNAP01000001.1"/>
</dbReference>
<keyword evidence="4" id="KW-1003">Cell membrane</keyword>
<dbReference type="AlphaFoldDB" id="A0A8J3H4I1"/>
<dbReference type="PROSITE" id="PS50035">
    <property type="entry name" value="PLD"/>
    <property type="match status" value="2"/>
</dbReference>
<evidence type="ECO:0000256" key="11">
    <source>
        <dbReference type="ARBA" id="ARBA00023098"/>
    </source>
</evidence>
<feature type="domain" description="PLD phosphodiesterase" evidence="17">
    <location>
        <begin position="384"/>
        <end position="411"/>
    </location>
</feature>
<evidence type="ECO:0000256" key="16">
    <source>
        <dbReference type="SAM" id="Phobius"/>
    </source>
</evidence>
<keyword evidence="10 16" id="KW-1133">Transmembrane helix</keyword>
<evidence type="ECO:0000256" key="15">
    <source>
        <dbReference type="NCBIfam" id="TIGR04265"/>
    </source>
</evidence>
<keyword evidence="5" id="KW-0444">Lipid biosynthesis</keyword>
<reference evidence="18" key="2">
    <citation type="submission" date="2020-09" db="EMBL/GenBank/DDBJ databases">
        <authorList>
            <person name="Sun Q."/>
            <person name="Zhou Y."/>
        </authorList>
    </citation>
    <scope>NUCLEOTIDE SEQUENCE</scope>
    <source>
        <strain evidence="18">CGMCC 1.7081</strain>
    </source>
</reference>
<dbReference type="SMART" id="SM00155">
    <property type="entry name" value="PLDc"/>
    <property type="match status" value="2"/>
</dbReference>
<evidence type="ECO:0000313" key="18">
    <source>
        <dbReference type="EMBL" id="GHG81464.1"/>
    </source>
</evidence>
<keyword evidence="13" id="KW-0594">Phospholipid biosynthesis</keyword>
<comment type="caution">
    <text evidence="18">The sequence shown here is derived from an EMBL/GenBank/DDBJ whole genome shotgun (WGS) entry which is preliminary data.</text>
</comment>
<evidence type="ECO:0000259" key="17">
    <source>
        <dbReference type="PROSITE" id="PS50035"/>
    </source>
</evidence>
<keyword evidence="12 16" id="KW-0472">Membrane</keyword>
<keyword evidence="14" id="KW-1208">Phospholipid metabolism</keyword>
<dbReference type="Proteomes" id="UP000611500">
    <property type="component" value="Unassembled WGS sequence"/>
</dbReference>
<comment type="function">
    <text evidence="1">Could be a virulence factor.</text>
</comment>
<dbReference type="InterPro" id="IPR025202">
    <property type="entry name" value="PLD-like_dom"/>
</dbReference>
<evidence type="ECO:0000256" key="9">
    <source>
        <dbReference type="ARBA" id="ARBA00022737"/>
    </source>
</evidence>
<evidence type="ECO:0000256" key="5">
    <source>
        <dbReference type="ARBA" id="ARBA00022516"/>
    </source>
</evidence>
<evidence type="ECO:0000256" key="14">
    <source>
        <dbReference type="ARBA" id="ARBA00023264"/>
    </source>
</evidence>
<sequence>MWVMLGSLAVAAFYILSFVFAYRAAVTARTAQGAVGWVVFLLAMPFAAVPAYMVLGHHRLRGYIVSRREARQVVEAIGRARVRHAPDPDRSQVNLEPFEYCANMPALSGNGARILVDGSDAFQAMFEAIDAAKHYVLVQFYIIRDDALGRALRDRLIAAASRGVEVRVMTDAVGSFGLPGRYFRGLRAAGVHVARRKRRRAPAFRFQINFRNHRKTVIVDGETGFTGGLNVGEEYIGLDPYYGHWRDTHIRLRGPVVSQLQLIFVEDWHWVTGELPLAELNWNAPLDDADATALIVATGPGDESENGNLLFFSALAAAKERFWIASPYFVPDTDILTALRHAALRGVDVRILVPDKADHWMTWLAAWAYFDTVREAGVRVFRYMDGFMHQKVLVVDDQLAGIGSTNLDNRSFLLNFEVMALFFDTETAHRVDRMLREDFEKAVEMTEGIAAQSLPVRYAAPIARLLSPIL</sequence>
<gene>
    <name evidence="18" type="primary">clsA</name>
    <name evidence="18" type="ORF">GCM10010961_05520</name>
</gene>
<evidence type="ECO:0000256" key="8">
    <source>
        <dbReference type="ARBA" id="ARBA00022692"/>
    </source>
</evidence>
<feature type="domain" description="PLD phosphodiesterase" evidence="17">
    <location>
        <begin position="208"/>
        <end position="235"/>
    </location>
</feature>
<dbReference type="PANTHER" id="PTHR21248:SF22">
    <property type="entry name" value="PHOSPHOLIPASE D"/>
    <property type="match status" value="1"/>
</dbReference>
<dbReference type="NCBIfam" id="TIGR04265">
    <property type="entry name" value="bac_cardiolipin"/>
    <property type="match status" value="1"/>
</dbReference>
<dbReference type="SUPFAM" id="SSF56024">
    <property type="entry name" value="Phospholipase D/nuclease"/>
    <property type="match status" value="2"/>
</dbReference>
<evidence type="ECO:0000256" key="6">
    <source>
        <dbReference type="ARBA" id="ARBA00022525"/>
    </source>
</evidence>
<keyword evidence="19" id="KW-1185">Reference proteome</keyword>
<accession>A0A8J3H4I1</accession>
<dbReference type="InterPro" id="IPR001736">
    <property type="entry name" value="PLipase_D/transphosphatidylase"/>
</dbReference>
<keyword evidence="11" id="KW-0443">Lipid metabolism</keyword>
<dbReference type="PANTHER" id="PTHR21248">
    <property type="entry name" value="CARDIOLIPIN SYNTHASE"/>
    <property type="match status" value="1"/>
</dbReference>
<dbReference type="Gene3D" id="3.30.870.10">
    <property type="entry name" value="Endonuclease Chain A"/>
    <property type="match status" value="2"/>
</dbReference>
<comment type="subcellular location">
    <subcellularLocation>
        <location evidence="2">Cell membrane</location>
    </subcellularLocation>
    <subcellularLocation>
        <location evidence="3">Secreted</location>
    </subcellularLocation>
</comment>
<evidence type="ECO:0000256" key="4">
    <source>
        <dbReference type="ARBA" id="ARBA00022475"/>
    </source>
</evidence>
<evidence type="ECO:0000256" key="7">
    <source>
        <dbReference type="ARBA" id="ARBA00022679"/>
    </source>
</evidence>
<evidence type="ECO:0000256" key="1">
    <source>
        <dbReference type="ARBA" id="ARBA00003145"/>
    </source>
</evidence>
<evidence type="ECO:0000313" key="19">
    <source>
        <dbReference type="Proteomes" id="UP000611500"/>
    </source>
</evidence>
<dbReference type="EC" id="2.7.8.-" evidence="15"/>
<organism evidence="18 19">
    <name type="scientific">Pseudodonghicola xiamenensis</name>
    <dbReference type="NCBI Taxonomy" id="337702"/>
    <lineage>
        <taxon>Bacteria</taxon>
        <taxon>Pseudomonadati</taxon>
        <taxon>Pseudomonadota</taxon>
        <taxon>Alphaproteobacteria</taxon>
        <taxon>Rhodobacterales</taxon>
        <taxon>Paracoccaceae</taxon>
        <taxon>Pseudodonghicola</taxon>
    </lineage>
</organism>
<dbReference type="GO" id="GO:0005886">
    <property type="term" value="C:plasma membrane"/>
    <property type="evidence" value="ECO:0007669"/>
    <property type="project" value="UniProtKB-SubCell"/>
</dbReference>
<keyword evidence="7" id="KW-0808">Transferase</keyword>
<dbReference type="Pfam" id="PF13091">
    <property type="entry name" value="PLDc_2"/>
    <property type="match status" value="2"/>
</dbReference>
<dbReference type="GO" id="GO:0008808">
    <property type="term" value="F:cardiolipin synthase activity"/>
    <property type="evidence" value="ECO:0007669"/>
    <property type="project" value="UniProtKB-UniRule"/>
</dbReference>
<evidence type="ECO:0000256" key="10">
    <source>
        <dbReference type="ARBA" id="ARBA00022989"/>
    </source>
</evidence>
<dbReference type="FunFam" id="3.30.870.10:FF:000014">
    <property type="entry name" value="Cardiolipin synthase"/>
    <property type="match status" value="1"/>
</dbReference>
<proteinExistence type="predicted"/>
<dbReference type="InterPro" id="IPR022924">
    <property type="entry name" value="Cardiolipin_synthase"/>
</dbReference>
<protein>
    <recommendedName>
        <fullName evidence="15">Cardiolipin synthase</fullName>
        <ecNumber evidence="15">2.7.8.-</ecNumber>
    </recommendedName>
</protein>
<evidence type="ECO:0000256" key="12">
    <source>
        <dbReference type="ARBA" id="ARBA00023136"/>
    </source>
</evidence>
<dbReference type="EMBL" id="BNAP01000001">
    <property type="protein sequence ID" value="GHG81464.1"/>
    <property type="molecule type" value="Genomic_DNA"/>
</dbReference>
<dbReference type="GO" id="GO:0005576">
    <property type="term" value="C:extracellular region"/>
    <property type="evidence" value="ECO:0007669"/>
    <property type="project" value="UniProtKB-SubCell"/>
</dbReference>
<evidence type="ECO:0000256" key="13">
    <source>
        <dbReference type="ARBA" id="ARBA00023209"/>
    </source>
</evidence>